<dbReference type="Proteomes" id="UP000622687">
    <property type="component" value="Unassembled WGS sequence"/>
</dbReference>
<evidence type="ECO:0000313" key="6">
    <source>
        <dbReference type="EMBL" id="MBI6871170.1"/>
    </source>
</evidence>
<sequence length="220" mass="25630">MYENNKEDILRGRIDYTMVSLISPKINVLIVGGGRAALTKSRTFVKKGCRVWVISKEFTQEFNELSGYPNLKCIKGEYSKQYISDKHIVIIATNCEETNQNIRNHCEEFYKLYIDCSMPKKGLCITTCQRSTKNITLGININDFSPKTSVFLADKIKNQLEKYDDFVTFTAFIRNSIKDFENKNEIMNFICSEDFLFFYNKGMAKSVFQMFYPNTQLFKD</sequence>
<keyword evidence="4" id="KW-0520">NAD</keyword>
<dbReference type="SUPFAM" id="SSF51735">
    <property type="entry name" value="NAD(P)-binding Rossmann-fold domains"/>
    <property type="match status" value="1"/>
</dbReference>
<evidence type="ECO:0000313" key="7">
    <source>
        <dbReference type="Proteomes" id="UP000622687"/>
    </source>
</evidence>
<evidence type="ECO:0000256" key="2">
    <source>
        <dbReference type="ARBA" id="ARBA00012400"/>
    </source>
</evidence>
<dbReference type="InterPro" id="IPR036291">
    <property type="entry name" value="NAD(P)-bd_dom_sf"/>
</dbReference>
<dbReference type="RefSeq" id="WP_211140633.1">
    <property type="nucleotide sequence ID" value="NZ_JAEEGB010000001.1"/>
</dbReference>
<comment type="pathway">
    <text evidence="1">Porphyrin-containing compound metabolism; siroheme biosynthesis; sirohydrochlorin from precorrin-2: step 1/1.</text>
</comment>
<keyword evidence="5" id="KW-0627">Porphyrin biosynthesis</keyword>
<dbReference type="PANTHER" id="PTHR35330:SF1">
    <property type="entry name" value="SIROHEME BIOSYNTHESIS PROTEIN MET8"/>
    <property type="match status" value="1"/>
</dbReference>
<gene>
    <name evidence="6" type="ORF">I6U51_00435</name>
</gene>
<evidence type="ECO:0000256" key="4">
    <source>
        <dbReference type="ARBA" id="ARBA00023027"/>
    </source>
</evidence>
<keyword evidence="3" id="KW-0560">Oxidoreductase</keyword>
<evidence type="ECO:0000256" key="5">
    <source>
        <dbReference type="ARBA" id="ARBA00023244"/>
    </source>
</evidence>
<dbReference type="PANTHER" id="PTHR35330">
    <property type="entry name" value="SIROHEME BIOSYNTHESIS PROTEIN MET8"/>
    <property type="match status" value="1"/>
</dbReference>
<dbReference type="AlphaFoldDB" id="A0A934M1S5"/>
<dbReference type="EMBL" id="JAEEGB010000001">
    <property type="protein sequence ID" value="MBI6871170.1"/>
    <property type="molecule type" value="Genomic_DNA"/>
</dbReference>
<protein>
    <recommendedName>
        <fullName evidence="2">precorrin-2 dehydrogenase</fullName>
        <ecNumber evidence="2">1.3.1.76</ecNumber>
    </recommendedName>
</protein>
<dbReference type="GO" id="GO:0019354">
    <property type="term" value="P:siroheme biosynthetic process"/>
    <property type="evidence" value="ECO:0007669"/>
    <property type="project" value="InterPro"/>
</dbReference>
<organism evidence="6 7">
    <name type="scientific">Clostridium aciditolerans</name>
    <dbReference type="NCBI Taxonomy" id="339861"/>
    <lineage>
        <taxon>Bacteria</taxon>
        <taxon>Bacillati</taxon>
        <taxon>Bacillota</taxon>
        <taxon>Clostridia</taxon>
        <taxon>Eubacteriales</taxon>
        <taxon>Clostridiaceae</taxon>
        <taxon>Clostridium</taxon>
    </lineage>
</organism>
<dbReference type="NCBIfam" id="NF004045">
    <property type="entry name" value="PRK05562.1"/>
    <property type="match status" value="1"/>
</dbReference>
<evidence type="ECO:0000256" key="3">
    <source>
        <dbReference type="ARBA" id="ARBA00023002"/>
    </source>
</evidence>
<proteinExistence type="predicted"/>
<dbReference type="GO" id="GO:0004325">
    <property type="term" value="F:ferrochelatase activity"/>
    <property type="evidence" value="ECO:0007669"/>
    <property type="project" value="InterPro"/>
</dbReference>
<dbReference type="GO" id="GO:0043115">
    <property type="term" value="F:precorrin-2 dehydrogenase activity"/>
    <property type="evidence" value="ECO:0007669"/>
    <property type="project" value="UniProtKB-EC"/>
</dbReference>
<keyword evidence="7" id="KW-1185">Reference proteome</keyword>
<comment type="caution">
    <text evidence="6">The sequence shown here is derived from an EMBL/GenBank/DDBJ whole genome shotgun (WGS) entry which is preliminary data.</text>
</comment>
<dbReference type="InterPro" id="IPR028161">
    <property type="entry name" value="Met8-like"/>
</dbReference>
<name>A0A934M1S5_9CLOT</name>
<dbReference type="EC" id="1.3.1.76" evidence="2"/>
<evidence type="ECO:0000256" key="1">
    <source>
        <dbReference type="ARBA" id="ARBA00005010"/>
    </source>
</evidence>
<dbReference type="Gene3D" id="3.40.50.720">
    <property type="entry name" value="NAD(P)-binding Rossmann-like Domain"/>
    <property type="match status" value="1"/>
</dbReference>
<reference evidence="6" key="1">
    <citation type="submission" date="2020-12" db="EMBL/GenBank/DDBJ databases">
        <title>Clostridium thailandense sp. nov., a novel acetogenic bacterium isolated from peat land soil in Thailand.</title>
        <authorList>
            <person name="Chaikitkaew S."/>
            <person name="Birkeland N.K."/>
        </authorList>
    </citation>
    <scope>NUCLEOTIDE SEQUENCE</scope>
    <source>
        <strain evidence="6">DSM 17425</strain>
    </source>
</reference>
<accession>A0A934M1S5</accession>
<dbReference type="Pfam" id="PF13241">
    <property type="entry name" value="NAD_binding_7"/>
    <property type="match status" value="1"/>
</dbReference>